<evidence type="ECO:0000259" key="1">
    <source>
        <dbReference type="Pfam" id="PF25534"/>
    </source>
</evidence>
<dbReference type="AlphaFoldDB" id="A0A218Z533"/>
<dbReference type="Proteomes" id="UP000242519">
    <property type="component" value="Unassembled WGS sequence"/>
</dbReference>
<dbReference type="InParanoid" id="A0A218Z533"/>
<feature type="domain" description="DUF7918" evidence="1">
    <location>
        <begin position="9"/>
        <end position="87"/>
    </location>
</feature>
<gene>
    <name evidence="2" type="ORF">B2J93_1288</name>
</gene>
<evidence type="ECO:0000313" key="2">
    <source>
        <dbReference type="EMBL" id="OWP02326.1"/>
    </source>
</evidence>
<reference evidence="2 3" key="1">
    <citation type="submission" date="2017-04" db="EMBL/GenBank/DDBJ databases">
        <title>Draft genome sequence of Marssonina coronaria NL1: causal agent of apple blotch.</title>
        <authorList>
            <person name="Cheng Q."/>
        </authorList>
    </citation>
    <scope>NUCLEOTIDE SEQUENCE [LARGE SCALE GENOMIC DNA]</scope>
    <source>
        <strain evidence="2 3">NL1</strain>
    </source>
</reference>
<name>A0A218Z533_9HELO</name>
<dbReference type="EMBL" id="MZNU01000240">
    <property type="protein sequence ID" value="OWP02326.1"/>
    <property type="molecule type" value="Genomic_DNA"/>
</dbReference>
<proteinExistence type="predicted"/>
<organism evidence="2 3">
    <name type="scientific">Diplocarpon coronariae</name>
    <dbReference type="NCBI Taxonomy" id="2795749"/>
    <lineage>
        <taxon>Eukaryota</taxon>
        <taxon>Fungi</taxon>
        <taxon>Dikarya</taxon>
        <taxon>Ascomycota</taxon>
        <taxon>Pezizomycotina</taxon>
        <taxon>Leotiomycetes</taxon>
        <taxon>Helotiales</taxon>
        <taxon>Drepanopezizaceae</taxon>
        <taxon>Diplocarpon</taxon>
    </lineage>
</organism>
<accession>A0A218Z533</accession>
<dbReference type="InterPro" id="IPR057678">
    <property type="entry name" value="DUF7918"/>
</dbReference>
<sequence length="104" mass="11582">MAILEPSPGLEATVCVEDTPAKEYSDDEVSQFLSGNSGEWQSALTVSKYIESVSEKQFHAELEIHEAFNFGWPNLSYRLFVDGKRVRIAPLAHDNVIPVSRLTA</sequence>
<dbReference type="Pfam" id="PF25534">
    <property type="entry name" value="DUF7918"/>
    <property type="match status" value="1"/>
</dbReference>
<dbReference type="STRING" id="503106.A0A218Z533"/>
<dbReference type="OrthoDB" id="3364132at2759"/>
<evidence type="ECO:0000313" key="3">
    <source>
        <dbReference type="Proteomes" id="UP000242519"/>
    </source>
</evidence>
<protein>
    <recommendedName>
        <fullName evidence="1">DUF7918 domain-containing protein</fullName>
    </recommendedName>
</protein>
<keyword evidence="3" id="KW-1185">Reference proteome</keyword>
<comment type="caution">
    <text evidence="2">The sequence shown here is derived from an EMBL/GenBank/DDBJ whole genome shotgun (WGS) entry which is preliminary data.</text>
</comment>